<accession>A0A7Y3RME6</accession>
<dbReference type="AlphaFoldDB" id="A0A7Y3RME6"/>
<reference evidence="9 10" key="1">
    <citation type="submission" date="2020-05" db="EMBL/GenBank/DDBJ databases">
        <title>Parvularcula mediterraneae sp. nov., isolated from polypropylene straw from shallow seawater of the seashore of Laganas in Zakynthos island, Greece.</title>
        <authorList>
            <person name="Szabo I."/>
            <person name="Al-Omari J."/>
            <person name="Rado J."/>
            <person name="Szerdahelyi G.S."/>
        </authorList>
    </citation>
    <scope>NUCLEOTIDE SEQUENCE [LARGE SCALE GENOMIC DNA]</scope>
    <source>
        <strain evidence="9 10">ZS-1/3</strain>
    </source>
</reference>
<comment type="subcellular location">
    <subcellularLocation>
        <location evidence="1 6">Cytoplasm</location>
    </subcellularLocation>
</comment>
<dbReference type="InterPro" id="IPR036191">
    <property type="entry name" value="RRF_sf"/>
</dbReference>
<evidence type="ECO:0000259" key="8">
    <source>
        <dbReference type="Pfam" id="PF01765"/>
    </source>
</evidence>
<organism evidence="9 10">
    <name type="scientific">Parvularcula mediterranea</name>
    <dbReference type="NCBI Taxonomy" id="2732508"/>
    <lineage>
        <taxon>Bacteria</taxon>
        <taxon>Pseudomonadati</taxon>
        <taxon>Pseudomonadota</taxon>
        <taxon>Alphaproteobacteria</taxon>
        <taxon>Parvularculales</taxon>
        <taxon>Parvularculaceae</taxon>
        <taxon>Parvularcula</taxon>
    </lineage>
</organism>
<protein>
    <recommendedName>
        <fullName evidence="6">Ribosome-recycling factor</fullName>
        <shortName evidence="6">RRF</shortName>
    </recommendedName>
    <alternativeName>
        <fullName evidence="6">Ribosome-releasing factor</fullName>
    </alternativeName>
</protein>
<evidence type="ECO:0000256" key="2">
    <source>
        <dbReference type="ARBA" id="ARBA00005912"/>
    </source>
</evidence>
<evidence type="ECO:0000256" key="6">
    <source>
        <dbReference type="HAMAP-Rule" id="MF_00040"/>
    </source>
</evidence>
<name>A0A7Y3RME6_9PROT</name>
<dbReference type="Proteomes" id="UP000536835">
    <property type="component" value="Unassembled WGS sequence"/>
</dbReference>
<keyword evidence="10" id="KW-1185">Reference proteome</keyword>
<dbReference type="Pfam" id="PF01765">
    <property type="entry name" value="RRF"/>
    <property type="match status" value="1"/>
</dbReference>
<dbReference type="CDD" id="cd00520">
    <property type="entry name" value="RRF"/>
    <property type="match status" value="1"/>
</dbReference>
<dbReference type="Gene3D" id="3.30.1360.40">
    <property type="match status" value="1"/>
</dbReference>
<evidence type="ECO:0000313" key="9">
    <source>
        <dbReference type="EMBL" id="NNU16699.1"/>
    </source>
</evidence>
<evidence type="ECO:0000256" key="4">
    <source>
        <dbReference type="ARBA" id="ARBA00022917"/>
    </source>
</evidence>
<comment type="caution">
    <text evidence="9">The sequence shown here is derived from an EMBL/GenBank/DDBJ whole genome shotgun (WGS) entry which is preliminary data.</text>
</comment>
<comment type="function">
    <text evidence="5 6">Responsible for the release of ribosomes from messenger RNA at the termination of protein biosynthesis. May increase the efficiency of translation by recycling ribosomes from one round of translation to another.</text>
</comment>
<comment type="similarity">
    <text evidence="2 6">Belongs to the RRF family.</text>
</comment>
<evidence type="ECO:0000313" key="10">
    <source>
        <dbReference type="Proteomes" id="UP000536835"/>
    </source>
</evidence>
<dbReference type="Gene3D" id="1.10.132.20">
    <property type="entry name" value="Ribosome-recycling factor"/>
    <property type="match status" value="1"/>
</dbReference>
<evidence type="ECO:0000256" key="3">
    <source>
        <dbReference type="ARBA" id="ARBA00022490"/>
    </source>
</evidence>
<evidence type="ECO:0000256" key="7">
    <source>
        <dbReference type="SAM" id="Coils"/>
    </source>
</evidence>
<dbReference type="NCBIfam" id="TIGR00496">
    <property type="entry name" value="frr"/>
    <property type="match status" value="1"/>
</dbReference>
<feature type="coiled-coil region" evidence="7">
    <location>
        <begin position="151"/>
        <end position="178"/>
    </location>
</feature>
<dbReference type="FunFam" id="3.30.1360.40:FF:000001">
    <property type="entry name" value="Ribosome-recycling factor"/>
    <property type="match status" value="1"/>
</dbReference>
<dbReference type="GO" id="GO:0043023">
    <property type="term" value="F:ribosomal large subunit binding"/>
    <property type="evidence" value="ECO:0007669"/>
    <property type="project" value="TreeGrafter"/>
</dbReference>
<dbReference type="FunFam" id="1.10.132.20:FF:000001">
    <property type="entry name" value="Ribosome-recycling factor"/>
    <property type="match status" value="1"/>
</dbReference>
<dbReference type="InterPro" id="IPR023584">
    <property type="entry name" value="Ribosome_recyc_fac_dom"/>
</dbReference>
<keyword evidence="4 6" id="KW-0648">Protein biosynthesis</keyword>
<dbReference type="HAMAP" id="MF_00040">
    <property type="entry name" value="RRF"/>
    <property type="match status" value="1"/>
</dbReference>
<gene>
    <name evidence="6 9" type="primary">frr</name>
    <name evidence="9" type="ORF">HK107_10235</name>
</gene>
<dbReference type="SUPFAM" id="SSF55194">
    <property type="entry name" value="Ribosome recycling factor, RRF"/>
    <property type="match status" value="1"/>
</dbReference>
<dbReference type="InterPro" id="IPR002661">
    <property type="entry name" value="Ribosome_recyc_fac"/>
</dbReference>
<dbReference type="GO" id="GO:0005829">
    <property type="term" value="C:cytosol"/>
    <property type="evidence" value="ECO:0007669"/>
    <property type="project" value="GOC"/>
</dbReference>
<dbReference type="PANTHER" id="PTHR20982:SF3">
    <property type="entry name" value="MITOCHONDRIAL RIBOSOME RECYCLING FACTOR PSEUDO 1"/>
    <property type="match status" value="1"/>
</dbReference>
<dbReference type="EMBL" id="JABFCX010000003">
    <property type="protein sequence ID" value="NNU16699.1"/>
    <property type="molecule type" value="Genomic_DNA"/>
</dbReference>
<sequence length="183" mass="20157">MSDGPDFKKLESRMDGAIDSLKKEFSGLRSGRASTNLLEPVTVNAYGSDMPINQVGTVGVADSRTLSVNVWDKGLVGAVEKGIRDSGLGLNPITDGQVVRVPLPQMTEERRKDLAKMVGKYAEAAKVAIRNVRRDGMEDIKADDSIPEDDKKRLQDRVQKLTDEKVKSAEELQAKKEEEIMQV</sequence>
<keyword evidence="3 6" id="KW-0963">Cytoplasm</keyword>
<feature type="domain" description="Ribosome recycling factor" evidence="8">
    <location>
        <begin position="21"/>
        <end position="181"/>
    </location>
</feature>
<dbReference type="GO" id="GO:0002184">
    <property type="term" value="P:cytoplasmic translational termination"/>
    <property type="evidence" value="ECO:0007669"/>
    <property type="project" value="TreeGrafter"/>
</dbReference>
<proteinExistence type="inferred from homology"/>
<evidence type="ECO:0000256" key="1">
    <source>
        <dbReference type="ARBA" id="ARBA00004496"/>
    </source>
</evidence>
<dbReference type="PANTHER" id="PTHR20982">
    <property type="entry name" value="RIBOSOME RECYCLING FACTOR"/>
    <property type="match status" value="1"/>
</dbReference>
<dbReference type="RefSeq" id="WP_173199406.1">
    <property type="nucleotide sequence ID" value="NZ_JABFCX010000003.1"/>
</dbReference>
<evidence type="ECO:0000256" key="5">
    <source>
        <dbReference type="ARBA" id="ARBA00025050"/>
    </source>
</evidence>
<keyword evidence="7" id="KW-0175">Coiled coil</keyword>